<name>A0A504JEC8_9FLAO</name>
<proteinExistence type="inferred from homology"/>
<dbReference type="InterPro" id="IPR002575">
    <property type="entry name" value="Aminoglycoside_PTrfase"/>
</dbReference>
<dbReference type="InterPro" id="IPR011009">
    <property type="entry name" value="Kinase-like_dom_sf"/>
</dbReference>
<feature type="domain" description="Aminoglycoside phosphotransferase" evidence="2">
    <location>
        <begin position="44"/>
        <end position="261"/>
    </location>
</feature>
<protein>
    <recommendedName>
        <fullName evidence="2">Aminoglycoside phosphotransferase domain-containing protein</fullName>
    </recommendedName>
</protein>
<evidence type="ECO:0000259" key="2">
    <source>
        <dbReference type="Pfam" id="PF01636"/>
    </source>
</evidence>
<accession>A0A504JEC8</accession>
<evidence type="ECO:0000313" key="4">
    <source>
        <dbReference type="Proteomes" id="UP000315540"/>
    </source>
</evidence>
<evidence type="ECO:0000256" key="1">
    <source>
        <dbReference type="ARBA" id="ARBA00038240"/>
    </source>
</evidence>
<reference evidence="3 4" key="1">
    <citation type="submission" date="2019-06" db="EMBL/GenBank/DDBJ databases">
        <authorList>
            <person name="Meng X."/>
        </authorList>
    </citation>
    <scope>NUCLEOTIDE SEQUENCE [LARGE SCALE GENOMIC DNA]</scope>
    <source>
        <strain evidence="3 4">M625</strain>
    </source>
</reference>
<dbReference type="SUPFAM" id="SSF56112">
    <property type="entry name" value="Protein kinase-like (PK-like)"/>
    <property type="match status" value="1"/>
</dbReference>
<gene>
    <name evidence="3" type="ORF">FHK87_04110</name>
</gene>
<dbReference type="OrthoDB" id="9801052at2"/>
<evidence type="ECO:0000313" key="3">
    <source>
        <dbReference type="EMBL" id="TPN86795.1"/>
    </source>
</evidence>
<dbReference type="Gene3D" id="3.90.1200.10">
    <property type="match status" value="1"/>
</dbReference>
<dbReference type="Gene3D" id="3.30.200.20">
    <property type="entry name" value="Phosphorylase Kinase, domain 1"/>
    <property type="match status" value="1"/>
</dbReference>
<dbReference type="InterPro" id="IPR050249">
    <property type="entry name" value="Pseudomonas-type_ThrB"/>
</dbReference>
<comment type="caution">
    <text evidence="3">The sequence shown here is derived from an EMBL/GenBank/DDBJ whole genome shotgun (WGS) entry which is preliminary data.</text>
</comment>
<keyword evidence="4" id="KW-1185">Reference proteome</keyword>
<organism evidence="3 4">
    <name type="scientific">Aquimarina algicola</name>
    <dbReference type="NCBI Taxonomy" id="2589995"/>
    <lineage>
        <taxon>Bacteria</taxon>
        <taxon>Pseudomonadati</taxon>
        <taxon>Bacteroidota</taxon>
        <taxon>Flavobacteriia</taxon>
        <taxon>Flavobacteriales</taxon>
        <taxon>Flavobacteriaceae</taxon>
        <taxon>Aquimarina</taxon>
    </lineage>
</organism>
<sequence>MYTTHSLKSKSIKVEQKELDQLARLALHQYERTFSSINFFAKETSTIYKVVDSHQQEYALKIYEEASSNEDDNQIEILILDAIKEKGTIQAPEIITNRLGEKLTYYQDAVFTNPRRISVTKWLKGEDLNDNESELAFINLGKLMGELHLILKNIKLPEGITPKKWDKVLYFRDEEPNYKKKKNSKKVDEEFIDVIEHAIPILDTELKRIYIQEPPQLLHGDINPWNIKLEKEKLSILDFEDAIYGPRIHELAIMLYYYKEDKRFSYKLVKDRVLEGYLQVNPIKEYKDSDIEILMLARLANFLNYVLILEGDFEEFIKKGKSKLKSFIEA</sequence>
<dbReference type="AlphaFoldDB" id="A0A504JEC8"/>
<dbReference type="EMBL" id="VFWZ01000002">
    <property type="protein sequence ID" value="TPN86795.1"/>
    <property type="molecule type" value="Genomic_DNA"/>
</dbReference>
<comment type="similarity">
    <text evidence="1">Belongs to the pseudomonas-type ThrB family.</text>
</comment>
<dbReference type="Proteomes" id="UP000315540">
    <property type="component" value="Unassembled WGS sequence"/>
</dbReference>
<dbReference type="PANTHER" id="PTHR21064">
    <property type="entry name" value="AMINOGLYCOSIDE PHOSPHOTRANSFERASE DOMAIN-CONTAINING PROTEIN-RELATED"/>
    <property type="match status" value="1"/>
</dbReference>
<dbReference type="PANTHER" id="PTHR21064:SF6">
    <property type="entry name" value="AMINOGLYCOSIDE PHOSPHOTRANSFERASE DOMAIN-CONTAINING PROTEIN"/>
    <property type="match status" value="1"/>
</dbReference>
<dbReference type="Pfam" id="PF01636">
    <property type="entry name" value="APH"/>
    <property type="match status" value="1"/>
</dbReference>
<dbReference type="GO" id="GO:0019202">
    <property type="term" value="F:amino acid kinase activity"/>
    <property type="evidence" value="ECO:0007669"/>
    <property type="project" value="TreeGrafter"/>
</dbReference>